<dbReference type="Pfam" id="PF24529">
    <property type="entry name" value="CFAP47"/>
    <property type="match status" value="1"/>
</dbReference>
<reference evidence="4" key="1">
    <citation type="journal article" date="2023" name="Commun. Biol.">
        <title>Genome analysis of Parmales, the sister group of diatoms, reveals the evolutionary specialization of diatoms from phago-mixotrophs to photoautotrophs.</title>
        <authorList>
            <person name="Ban H."/>
            <person name="Sato S."/>
            <person name="Yoshikawa S."/>
            <person name="Yamada K."/>
            <person name="Nakamura Y."/>
            <person name="Ichinomiya M."/>
            <person name="Sato N."/>
            <person name="Blanc-Mathieu R."/>
            <person name="Endo H."/>
            <person name="Kuwata A."/>
            <person name="Ogata H."/>
        </authorList>
    </citation>
    <scope>NUCLEOTIDE SEQUENCE [LARGE SCALE GENOMIC DNA]</scope>
    <source>
        <strain evidence="4">NIES 3700</strain>
    </source>
</reference>
<proteinExistence type="predicted"/>
<sequence>MDFDDGISESSSDDGSPKAPAPTIRRSSKSVGLKNTISPPLPGPKESLSVFPKQVTFDGVKPGLLYALTFSIQNKSKHVKRIRIVPPTTENFALVYEPTGNLAPGLGVTAEVEFQLPTNHSPTQTTYSDHLTVKCDDTLIKIPLTAHVPSPSISFDSLCNLGFCVPEVPVSKQVILTNKGTREGKFNITWDEKLPFRITPSSGTLAAGRKHIDLDGDGRMEGDEAVEVKDGSNQVTVTIDFEAVELGPFRALAEVKVEGEEIPMILDVTAQSVEQRLELVHSDNSGALGELLKFGSLIYGQEKQIDAMLVNNGPQPISYTLTAELDKGMMEDLDRADGGSGDFSDVPDGNDNATAITDDDNPMYKTLTVYPTEGIIEPFAQLPVAFKFAPNYSKKKSGFNAQAGDPEKQPSRNFAVKVLVEGAEIKAGNELELACTGKAVRPNVELSQSILRFGECPVYDRRDILLTVKNTSELPLPYKFDKLPNFQARPPSGTLKPMQSQSCVVSFVPGQMGDKKNVMNLTLAGGLAKIPIRCMGQAIAAPKGAKKTMTGGPNSQPTDFRPTFNFVKSEKADEKKARTATSKWVRAQPWEEMDLLGSSAWDESKAGSLPTDLKAAKETFSLQKLAENVEHKKKYDNFLTQAREERTKKATSKKEKKFQRKFGSTSKYDPTNPDIGMDRDLDEPLLPLPEAKEGLWLQRPLDGTTPAGGVTRLPVDENRLISKKFKPAPTTQADTRDCEAELTSQELLGVHASHKVIDFGEVVVNSVTAKNFAVSNDLPRCVLVAMGKLDNEVEASVPASQVIPSGATAGFDIKFQSAHEGKFKKSVQWIVNSKHTFKFTILAQVVPVSILLNTQELKMSFSDQSLDSSVSEIVTMENPGNAPAEFLWTSRRAFTVKPERGEIPAWSTAEVEVTWTPSPAYKNAEVLNLHVPGGEDVELSVEGQIQEARCKFAQQELDCGMLAVGIESEHVVKLKNTGKSPAVVSVDNFPEGTGIVCKPDRARIAPGQFLEFTLLIKPPMPRKYEDISMGLSVRGGKMLRMPILCEAVVPKVVFEQDKFDFEKVVIGNKIRMPVTLINEGTISASLQLDMSKFPDFTFHEPKKQKFGSAVGSGFAPMDQNSPVDMNSLDPVLMGRGDDDEVAHRWKITIGAGSTFNLEFEYKPSAVTTHDFQVPLRFQGIPTDSSLKRDVVAVGVKPRLIMDSTVADFEDKVVQRDPGRRIPYTKELTFKNDSKEGISWNMDDTSLRPVSTGDGGNITATSIWFVSPKFGNLTPGETVTIRITFSPQEDADYENVLPIYLADQEDKSRPYLNLTLRGCGVYPRITFSVEDVLLPTVPLNVVSRAKFWLINDGYDNLDVTHKLPLNCTVPLDVEFPMGTRIGVGNEKVPVIISYSSDKPISLNTKLEFFDADGSSYSINLIGCSDNSVFTNYPFIKQYSDNYKYFTMDGSPVVLYDKKQVLAMQQLESKRKEADRLRKRKETEKEMAELAKSQQAPSKKLSKKEKEKEAAEKAKAAKSNKAPPPLTTDQLLQQTEADEKAGIDVEAEDYKMVDDDIDVLKGWLNANVMVAPIKDFPGDFLDTNGKAGIDAIEMMCGKKVPGKVKKLTSVKADQWTQLNNQYKELLLFMKQNGGLLAGVRSENLLQRNMFVAAREDEAMNGPVRVTAAQLKARKVGWEHNHGQINREAWAVLMYQAIRVFVLGRVTPVGLSKLPGVLMPATSKGKGGGKKSIDSELEGSNLYTLGESCLLKWVSYHVKASMTNSLMKKRIVNFENDFADGSVFCHLLASHLPHLAKVEGQPLFGYTPCTDSTNLEKPEIRLANCKKVMEVLKICKIDFGISVEALMDPNARQTVMWVLHLYQALPQLIPKTSIDFNCTLGDTMRKSIALTNPSNKPISYAVTMEGCDDFSTELQHISLDPKSVTQFIVSLTPRFSKPQEARLTFWSQKDGGPMASNLVFLLKSSVSQLKAVESHKVEGKCFEVTTIDIKVKNPYEKSCTFFTEIQQSLSAPFTGVPGVNFLTPQQIFGPALARHKSKKRLGTSQSSRGGGDANAKEEAEAAVQELEDKKKSLELLGSPFYVPETTKIKLSPGEETTVTIQVLGFVPGTYKGFLILLDENVGQFCYEVVGNIGLPPPSADLSFDVNADEGSMEQEKILKIPARNGQIDRAAGVVLDRMASNIRTRMRNVLMSFLAPAGPEETNGLVRYRCTMDSPYFQGSPDIIMKGNEFAAALASKDGGSKSGTPSTGRKGGGGGGSGSKTATLEDNVGEKPLSNFVALNFYPKEAGDYVCTIMMMPFTGEPDFRIYTISSKVVTPPKETSLDFKAPARQVVTQEIPISNNGAEDWTLSCVVGGSKCFSGPNSFKVAANSTAAYPLTFKPAWLCEEEGTLTMKNAKAGNNFVFNLNGVGEAPLAEGNLQFKCKAREDMEEVIPFPALGAQEWAVETDLPYVTGSPVFVGGGEGYKISIKPQTGGTFNGQITFTNEKNGQYVWYTVDMFITAPAAEAQISIQSECRKASVATISLANPTDDPIDFDVRLDGDGLLGDRTFRLEPNTKSSYELYYSPLIAGKHGGTVAFTNEAAGEFWYELELTATAAPPITMNRMTCPVGGKVKTKVWIQNPLGKEIKMGSNVNNKRNFGVSPGAVILPPYGEGSFDIVYTPSSLGDEEMSRIDVTHPELGNYVYLVTGVGGMPGLMDEEHCPVCVVHDQTTYPFRFRNPFNAALTVDLILETDDEAEKMKQAALDSPSGDSFASSVKPDLGYECFKLLPKTTREIVMAPFTSIQVPISFSPDNIEEKGARLIIRGEIGMKKDLVWIYNIRGLAEAPAGNSIVLKCAAKSNLKQEVSLGLYGLADEGMAEGGEEFVFGVEYPSCTEMQEHYLKEWLYVVGDDLRLTKVDGLLSFQFLFNPLRPFSAGAELVVIRKSTGGRWRFPVRVDVGDAEPEDQPIVIEAEIKTVKKVVFRMNNRTQEPAKFQAFFTVDSTNTLHVEPSGGVLEPYGTEGTEFTLSYAPMEYGKAEQGKLIIQTEECQWIYRVDTRHPGYQPPTNVPSKLDNRLDPQLEKSLGSSKLGKKNIIAENMKAKNMMAGKIRRQKGEDILKNVKELPEVER</sequence>
<dbReference type="Pfam" id="PF00307">
    <property type="entry name" value="CH"/>
    <property type="match status" value="1"/>
</dbReference>
<feature type="region of interest" description="Disordered" evidence="1">
    <location>
        <begin position="2233"/>
        <end position="2264"/>
    </location>
</feature>
<dbReference type="GO" id="GO:0005929">
    <property type="term" value="C:cilium"/>
    <property type="evidence" value="ECO:0007669"/>
    <property type="project" value="TreeGrafter"/>
</dbReference>
<feature type="compositionally biased region" description="Gly residues" evidence="1">
    <location>
        <begin position="2247"/>
        <end position="2256"/>
    </location>
</feature>
<evidence type="ECO:0000313" key="4">
    <source>
        <dbReference type="Proteomes" id="UP001165122"/>
    </source>
</evidence>
<accession>A0A9W7KYN6</accession>
<dbReference type="CDD" id="cd21218">
    <property type="entry name" value="CH_PLS_FIM_rpt2"/>
    <property type="match status" value="1"/>
</dbReference>
<evidence type="ECO:0000259" key="2">
    <source>
        <dbReference type="PROSITE" id="PS50021"/>
    </source>
</evidence>
<dbReference type="InterPro" id="IPR056343">
    <property type="entry name" value="CFAP47_dom"/>
</dbReference>
<dbReference type="InterPro" id="IPR036872">
    <property type="entry name" value="CH_dom_sf"/>
</dbReference>
<dbReference type="SUPFAM" id="SSF47576">
    <property type="entry name" value="Calponin-homology domain, CH-domain"/>
    <property type="match status" value="1"/>
</dbReference>
<dbReference type="SMART" id="SM00033">
    <property type="entry name" value="CH"/>
    <property type="match status" value="1"/>
</dbReference>
<feature type="compositionally biased region" description="Basic residues" evidence="1">
    <location>
        <begin position="649"/>
        <end position="660"/>
    </location>
</feature>
<dbReference type="GO" id="GO:0060271">
    <property type="term" value="P:cilium assembly"/>
    <property type="evidence" value="ECO:0007669"/>
    <property type="project" value="TreeGrafter"/>
</dbReference>
<dbReference type="InterPro" id="IPR058952">
    <property type="entry name" value="Ig_CFAP47"/>
</dbReference>
<comment type="caution">
    <text evidence="3">The sequence shown here is derived from an EMBL/GenBank/DDBJ whole genome shotgun (WGS) entry which is preliminary data.</text>
</comment>
<dbReference type="PANTHER" id="PTHR45912">
    <property type="entry name" value="CILIA- AND FLAGELLA-ASSOCIATED PROTEIN 47"/>
    <property type="match status" value="1"/>
</dbReference>
<evidence type="ECO:0000256" key="1">
    <source>
        <dbReference type="SAM" id="MobiDB-lite"/>
    </source>
</evidence>
<feature type="compositionally biased region" description="Basic and acidic residues" evidence="1">
    <location>
        <begin position="1502"/>
        <end position="1513"/>
    </location>
</feature>
<gene>
    <name evidence="3" type="ORF">TrLO_g1428</name>
</gene>
<feature type="region of interest" description="Disordered" evidence="1">
    <location>
        <begin position="645"/>
        <end position="675"/>
    </location>
</feature>
<feature type="domain" description="Calponin-homology (CH)" evidence="2">
    <location>
        <begin position="1741"/>
        <end position="1863"/>
    </location>
</feature>
<organism evidence="3 4">
    <name type="scientific">Triparma laevis f. longispina</name>
    <dbReference type="NCBI Taxonomy" id="1714387"/>
    <lineage>
        <taxon>Eukaryota</taxon>
        <taxon>Sar</taxon>
        <taxon>Stramenopiles</taxon>
        <taxon>Ochrophyta</taxon>
        <taxon>Bolidophyceae</taxon>
        <taxon>Parmales</taxon>
        <taxon>Triparmaceae</taxon>
        <taxon>Triparma</taxon>
    </lineage>
</organism>
<dbReference type="OrthoDB" id="10060824at2759"/>
<dbReference type="PANTHER" id="PTHR45912:SF3">
    <property type="entry name" value="CILIA- AND FLAGELLA-ASSOCIATED PROTEIN 47"/>
    <property type="match status" value="1"/>
</dbReference>
<feature type="compositionally biased region" description="Basic and acidic residues" evidence="1">
    <location>
        <begin position="1468"/>
        <end position="1487"/>
    </location>
</feature>
<feature type="region of interest" description="Disordered" evidence="1">
    <location>
        <begin position="2030"/>
        <end position="2060"/>
    </location>
</feature>
<protein>
    <recommendedName>
        <fullName evidence="2">Calponin-homology (CH) domain-containing protein</fullName>
    </recommendedName>
</protein>
<evidence type="ECO:0000313" key="3">
    <source>
        <dbReference type="EMBL" id="GMI16055.1"/>
    </source>
</evidence>
<dbReference type="Pfam" id="PF14874">
    <property type="entry name" value="PapD-like"/>
    <property type="match status" value="1"/>
</dbReference>
<feature type="compositionally biased region" description="Polar residues" evidence="1">
    <location>
        <begin position="29"/>
        <end position="38"/>
    </location>
</feature>
<dbReference type="PROSITE" id="PS50021">
    <property type="entry name" value="CH"/>
    <property type="match status" value="1"/>
</dbReference>
<dbReference type="InterPro" id="IPR013783">
    <property type="entry name" value="Ig-like_fold"/>
</dbReference>
<dbReference type="Proteomes" id="UP001165122">
    <property type="component" value="Unassembled WGS sequence"/>
</dbReference>
<feature type="region of interest" description="Disordered" evidence="1">
    <location>
        <begin position="1468"/>
        <end position="1525"/>
    </location>
</feature>
<dbReference type="Gene3D" id="2.60.40.10">
    <property type="entry name" value="Immunoglobulins"/>
    <property type="match status" value="9"/>
</dbReference>
<feature type="region of interest" description="Disordered" evidence="1">
    <location>
        <begin position="1"/>
        <end position="45"/>
    </location>
</feature>
<dbReference type="InterPro" id="IPR001715">
    <property type="entry name" value="CH_dom"/>
</dbReference>
<dbReference type="Gene3D" id="1.10.418.10">
    <property type="entry name" value="Calponin-like domain"/>
    <property type="match status" value="1"/>
</dbReference>
<name>A0A9W7KYN6_9STRA</name>
<dbReference type="Pfam" id="PF26579">
    <property type="entry name" value="Ig_CFAP47"/>
    <property type="match status" value="1"/>
</dbReference>
<keyword evidence="4" id="KW-1185">Reference proteome</keyword>
<dbReference type="EMBL" id="BRXW01000242">
    <property type="protein sequence ID" value="GMI16055.1"/>
    <property type="molecule type" value="Genomic_DNA"/>
</dbReference>